<dbReference type="PROSITE" id="PS50928">
    <property type="entry name" value="ABC_TM1"/>
    <property type="match status" value="2"/>
</dbReference>
<comment type="similarity">
    <text evidence="8">Belongs to the binding-protein-dependent transport system permease family.</text>
</comment>
<comment type="caution">
    <text evidence="11">The sequence shown here is derived from an EMBL/GenBank/DDBJ whole genome shotgun (WGS) entry which is preliminary data.</text>
</comment>
<evidence type="ECO:0000313" key="12">
    <source>
        <dbReference type="Proteomes" id="UP000806528"/>
    </source>
</evidence>
<feature type="region of interest" description="Disordered" evidence="9">
    <location>
        <begin position="1"/>
        <end position="21"/>
    </location>
</feature>
<keyword evidence="7 8" id="KW-0472">Membrane</keyword>
<evidence type="ECO:0000256" key="9">
    <source>
        <dbReference type="SAM" id="MobiDB-lite"/>
    </source>
</evidence>
<comment type="subcellular location">
    <subcellularLocation>
        <location evidence="1">Cell inner membrane</location>
        <topology evidence="1">Multi-pass membrane protein</topology>
    </subcellularLocation>
    <subcellularLocation>
        <location evidence="8">Cell membrane</location>
        <topology evidence="8">Multi-pass membrane protein</topology>
    </subcellularLocation>
</comment>
<dbReference type="InterPro" id="IPR035906">
    <property type="entry name" value="MetI-like_sf"/>
</dbReference>
<evidence type="ECO:0000256" key="8">
    <source>
        <dbReference type="RuleBase" id="RU363032"/>
    </source>
</evidence>
<dbReference type="PANTHER" id="PTHR43357">
    <property type="entry name" value="INNER MEMBRANE ABC TRANSPORTER PERMEASE PROTEIN YDCV"/>
    <property type="match status" value="1"/>
</dbReference>
<keyword evidence="2 8" id="KW-0813">Transport</keyword>
<protein>
    <submittedName>
        <fullName evidence="11">Iron ABC transporter permease</fullName>
    </submittedName>
</protein>
<feature type="transmembrane region" description="Helical" evidence="8">
    <location>
        <begin position="30"/>
        <end position="58"/>
    </location>
</feature>
<keyword evidence="5 8" id="KW-0812">Transmembrane</keyword>
<dbReference type="Gene3D" id="1.10.3720.10">
    <property type="entry name" value="MetI-like"/>
    <property type="match status" value="2"/>
</dbReference>
<keyword evidence="6 8" id="KW-1133">Transmembrane helix</keyword>
<evidence type="ECO:0000256" key="7">
    <source>
        <dbReference type="ARBA" id="ARBA00023136"/>
    </source>
</evidence>
<feature type="transmembrane region" description="Helical" evidence="8">
    <location>
        <begin position="284"/>
        <end position="307"/>
    </location>
</feature>
<evidence type="ECO:0000256" key="4">
    <source>
        <dbReference type="ARBA" id="ARBA00022519"/>
    </source>
</evidence>
<evidence type="ECO:0000259" key="10">
    <source>
        <dbReference type="PROSITE" id="PS50928"/>
    </source>
</evidence>
<dbReference type="EMBL" id="JADBGI010000017">
    <property type="protein sequence ID" value="MBE3000788.1"/>
    <property type="molecule type" value="Genomic_DNA"/>
</dbReference>
<evidence type="ECO:0000256" key="6">
    <source>
        <dbReference type="ARBA" id="ARBA00022989"/>
    </source>
</evidence>
<keyword evidence="3" id="KW-1003">Cell membrane</keyword>
<feature type="transmembrane region" description="Helical" evidence="8">
    <location>
        <begin position="559"/>
        <end position="580"/>
    </location>
</feature>
<feature type="transmembrane region" description="Helical" evidence="8">
    <location>
        <begin position="515"/>
        <end position="539"/>
    </location>
</feature>
<name>A0ABR9PAC8_9ACTN</name>
<feature type="transmembrane region" description="Helical" evidence="8">
    <location>
        <begin position="425"/>
        <end position="445"/>
    </location>
</feature>
<organism evidence="11 12">
    <name type="scientific">Nocardiopsis coralli</name>
    <dbReference type="NCBI Taxonomy" id="2772213"/>
    <lineage>
        <taxon>Bacteria</taxon>
        <taxon>Bacillati</taxon>
        <taxon>Actinomycetota</taxon>
        <taxon>Actinomycetes</taxon>
        <taxon>Streptosporangiales</taxon>
        <taxon>Nocardiopsidaceae</taxon>
        <taxon>Nocardiopsis</taxon>
    </lineage>
</organism>
<feature type="transmembrane region" description="Helical" evidence="8">
    <location>
        <begin position="451"/>
        <end position="468"/>
    </location>
</feature>
<proteinExistence type="inferred from homology"/>
<accession>A0ABR9PAC8</accession>
<feature type="transmembrane region" description="Helical" evidence="8">
    <location>
        <begin position="396"/>
        <end position="418"/>
    </location>
</feature>
<keyword evidence="4" id="KW-0997">Cell inner membrane</keyword>
<evidence type="ECO:0000256" key="1">
    <source>
        <dbReference type="ARBA" id="ARBA00004429"/>
    </source>
</evidence>
<dbReference type="SUPFAM" id="SSF161098">
    <property type="entry name" value="MetI-like"/>
    <property type="match status" value="2"/>
</dbReference>
<dbReference type="CDD" id="cd06261">
    <property type="entry name" value="TM_PBP2"/>
    <property type="match status" value="1"/>
</dbReference>
<dbReference type="Proteomes" id="UP000806528">
    <property type="component" value="Unassembled WGS sequence"/>
</dbReference>
<dbReference type="Pfam" id="PF00528">
    <property type="entry name" value="BPD_transp_1"/>
    <property type="match status" value="2"/>
</dbReference>
<feature type="transmembrane region" description="Helical" evidence="8">
    <location>
        <begin position="107"/>
        <end position="129"/>
    </location>
</feature>
<feature type="transmembrane region" description="Helical" evidence="8">
    <location>
        <begin position="229"/>
        <end position="252"/>
    </location>
</feature>
<evidence type="ECO:0000256" key="3">
    <source>
        <dbReference type="ARBA" id="ARBA00022475"/>
    </source>
</evidence>
<feature type="domain" description="ABC transmembrane type-1" evidence="10">
    <location>
        <begin position="392"/>
        <end position="579"/>
    </location>
</feature>
<evidence type="ECO:0000313" key="11">
    <source>
        <dbReference type="EMBL" id="MBE3000788.1"/>
    </source>
</evidence>
<sequence length="588" mass="63008">MADPPGGEQPSPAAPPPGRKRRQRSFHLDLLALCRVLVLGFFTLFLIIPLLSMVVVAFTGETVNIFGSLVDGEIRDQNISDLGGASFATFIETVGSAQNMEALRNSLLLALGVALLAMLLCTPIAYGFARTAMPFKRTLGVLCTIPMVVPTFAAAGGFITMFGQAGWVTGLWQQVGGSGQLINPYSMTGLVLVLLFFLFPFALWPMVAAFRISSAQVEEASSSLGARSVITFLTVTLPLALPSLLSALLLIFATTFSDFGAAIILGIDGLNLIVVQAYREIAGFYNWAAGSVLVMVMVVVVALFFALQRMVLRGRDYGTLSARGGQPAPLVRHRGLCTGLSVFTTAFTLIPVLSLVSVLVLSFATTWRGTLLPDSFTLAHYERVLDRSWGAIANSLTLAGGALLIALFVASTVAYYTVRHRAAGLDFLATMPLIVPGIALALALMQTFNTQPLALYGTALLLVVGYAIRRLPYMVRPTVGAMQAIGTDVEEAARSLGANRITAVMTTVLPLLRPALFAGGILVFVTVLKETSLTVLIAPSNWEPMSRDIFNNLLRGERYPAAAMSVILLVIVISLQQIAYKFSRNSLY</sequence>
<feature type="domain" description="ABC transmembrane type-1" evidence="10">
    <location>
        <begin position="103"/>
        <end position="305"/>
    </location>
</feature>
<evidence type="ECO:0000256" key="2">
    <source>
        <dbReference type="ARBA" id="ARBA00022448"/>
    </source>
</evidence>
<reference evidence="11 12" key="1">
    <citation type="submission" date="2020-09" db="EMBL/GenBank/DDBJ databases">
        <title>Diversity and distribution of actinomycetes associated with coral in the coast of Hainan.</title>
        <authorList>
            <person name="Li F."/>
        </authorList>
    </citation>
    <scope>NUCLEOTIDE SEQUENCE [LARGE SCALE GENOMIC DNA]</scope>
    <source>
        <strain evidence="11 12">HNM0947</strain>
    </source>
</reference>
<dbReference type="InterPro" id="IPR000515">
    <property type="entry name" value="MetI-like"/>
</dbReference>
<feature type="transmembrane region" description="Helical" evidence="8">
    <location>
        <begin position="141"/>
        <end position="165"/>
    </location>
</feature>
<feature type="transmembrane region" description="Helical" evidence="8">
    <location>
        <begin position="340"/>
        <end position="364"/>
    </location>
</feature>
<dbReference type="PANTHER" id="PTHR43357:SF4">
    <property type="entry name" value="INNER MEMBRANE ABC TRANSPORTER PERMEASE PROTEIN YDCV"/>
    <property type="match status" value="1"/>
</dbReference>
<evidence type="ECO:0000256" key="5">
    <source>
        <dbReference type="ARBA" id="ARBA00022692"/>
    </source>
</evidence>
<gene>
    <name evidence="11" type="ORF">IDM40_19100</name>
</gene>
<feature type="transmembrane region" description="Helical" evidence="8">
    <location>
        <begin position="185"/>
        <end position="208"/>
    </location>
</feature>
<keyword evidence="12" id="KW-1185">Reference proteome</keyword>